<reference evidence="2" key="1">
    <citation type="submission" date="2009-08" db="EMBL/GenBank/DDBJ databases">
        <title>The complete genome of Chitinophaga pinensis DSM 2588.</title>
        <authorList>
            <consortium name="US DOE Joint Genome Institute (JGI-PGF)"/>
            <person name="Lucas S."/>
            <person name="Copeland A."/>
            <person name="Lapidus A."/>
            <person name="Glavina del Rio T."/>
            <person name="Dalin E."/>
            <person name="Tice H."/>
            <person name="Bruce D."/>
            <person name="Goodwin L."/>
            <person name="Pitluck S."/>
            <person name="Kyrpides N."/>
            <person name="Mavromatis K."/>
            <person name="Ivanova N."/>
            <person name="Mikhailova N."/>
            <person name="Sims D."/>
            <person name="Meinche L."/>
            <person name="Brettin T."/>
            <person name="Detter J.C."/>
            <person name="Han C."/>
            <person name="Larimer F."/>
            <person name="Land M."/>
            <person name="Hauser L."/>
            <person name="Markowitz V."/>
            <person name="Cheng J.-F."/>
            <person name="Hugenholtz P."/>
            <person name="Woyke T."/>
            <person name="Wu D."/>
            <person name="Spring S."/>
            <person name="Klenk H.-P."/>
            <person name="Eisen J.A."/>
        </authorList>
    </citation>
    <scope>NUCLEOTIDE SEQUENCE [LARGE SCALE GENOMIC DNA]</scope>
    <source>
        <strain evidence="2">ATCC 43595 / DSM 2588 / LMG 13176 / NBRC 15968 / NCIMB 11800 / UQM 2034</strain>
    </source>
</reference>
<dbReference type="Proteomes" id="UP000002215">
    <property type="component" value="Chromosome"/>
</dbReference>
<evidence type="ECO:0000313" key="1">
    <source>
        <dbReference type="EMBL" id="ACU57653.1"/>
    </source>
</evidence>
<proteinExistence type="predicted"/>
<organism evidence="1 2">
    <name type="scientific">Chitinophaga pinensis (strain ATCC 43595 / DSM 2588 / LMG 13176 / NBRC 15968 / NCIMB 11800 / UQM 2034)</name>
    <dbReference type="NCBI Taxonomy" id="485918"/>
    <lineage>
        <taxon>Bacteria</taxon>
        <taxon>Pseudomonadati</taxon>
        <taxon>Bacteroidota</taxon>
        <taxon>Chitinophagia</taxon>
        <taxon>Chitinophagales</taxon>
        <taxon>Chitinophagaceae</taxon>
        <taxon>Chitinophaga</taxon>
    </lineage>
</organism>
<reference evidence="1 2" key="2">
    <citation type="journal article" date="2010" name="Stand. Genomic Sci.">
        <title>Complete genome sequence of Chitinophaga pinensis type strain (UQM 2034).</title>
        <authorList>
            <person name="Glavina Del Rio T."/>
            <person name="Abt B."/>
            <person name="Spring S."/>
            <person name="Lapidus A."/>
            <person name="Nolan M."/>
            <person name="Tice H."/>
            <person name="Copeland A."/>
            <person name="Cheng J.F."/>
            <person name="Chen F."/>
            <person name="Bruce D."/>
            <person name="Goodwin L."/>
            <person name="Pitluck S."/>
            <person name="Ivanova N."/>
            <person name="Mavromatis K."/>
            <person name="Mikhailova N."/>
            <person name="Pati A."/>
            <person name="Chen A."/>
            <person name="Palaniappan K."/>
            <person name="Land M."/>
            <person name="Hauser L."/>
            <person name="Chang Y.J."/>
            <person name="Jeffries C.D."/>
            <person name="Chain P."/>
            <person name="Saunders E."/>
            <person name="Detter J.C."/>
            <person name="Brettin T."/>
            <person name="Rohde M."/>
            <person name="Goker M."/>
            <person name="Bristow J."/>
            <person name="Eisen J.A."/>
            <person name="Markowitz V."/>
            <person name="Hugenholtz P."/>
            <person name="Kyrpides N.C."/>
            <person name="Klenk H.P."/>
            <person name="Lucas S."/>
        </authorList>
    </citation>
    <scope>NUCLEOTIDE SEQUENCE [LARGE SCALE GENOMIC DNA]</scope>
    <source>
        <strain evidence="2">ATCC 43595 / DSM 2588 / LMG 13176 / NBRC 15968 / NCIMB 11800 / UQM 2034</strain>
    </source>
</reference>
<dbReference type="OrthoDB" id="275225at2"/>
<accession>A0A979FYW0</accession>
<dbReference type="AlphaFoldDB" id="A0A979FYW0"/>
<name>A0A979FYW0_CHIPD</name>
<evidence type="ECO:0000313" key="2">
    <source>
        <dbReference type="Proteomes" id="UP000002215"/>
    </source>
</evidence>
<dbReference type="KEGG" id="cpi:Cpin_0151"/>
<sequence>MKDLYPALATYIFRYCEEFQTHHEVMAYKTALFYNLSDTPAHLLQQMKERGEISDDPEVLAMMVNGRDALRDRIVERIWQEHREELSLNLCPVCGKIARTPKARQCQFCYYNWH</sequence>
<protein>
    <submittedName>
        <fullName evidence="1">Uncharacterized protein</fullName>
    </submittedName>
</protein>
<dbReference type="EMBL" id="CP001699">
    <property type="protein sequence ID" value="ACU57653.1"/>
    <property type="molecule type" value="Genomic_DNA"/>
</dbReference>
<dbReference type="RefSeq" id="WP_012787829.1">
    <property type="nucleotide sequence ID" value="NC_013132.1"/>
</dbReference>
<gene>
    <name evidence="1" type="ordered locus">Cpin_0151</name>
</gene>